<dbReference type="CDD" id="cd00093">
    <property type="entry name" value="HTH_XRE"/>
    <property type="match status" value="1"/>
</dbReference>
<dbReference type="Proteomes" id="UP000217780">
    <property type="component" value="Unassembled WGS sequence"/>
</dbReference>
<organism evidence="2 3">
    <name type="scientific">Vandammella animalimorsus</name>
    <dbReference type="NCBI Taxonomy" id="2029117"/>
    <lineage>
        <taxon>Bacteria</taxon>
        <taxon>Pseudomonadati</taxon>
        <taxon>Pseudomonadota</taxon>
        <taxon>Betaproteobacteria</taxon>
        <taxon>Burkholderiales</taxon>
        <taxon>Comamonadaceae</taxon>
        <taxon>Vandammella</taxon>
    </lineage>
</organism>
<dbReference type="InterPro" id="IPR001387">
    <property type="entry name" value="Cro/C1-type_HTH"/>
</dbReference>
<evidence type="ECO:0000259" key="1">
    <source>
        <dbReference type="PROSITE" id="PS50943"/>
    </source>
</evidence>
<sequence>MNEAINSAATAAGGQSALARLLGIKPPTVNQWVKGTRAVPARFCPDIEAATGVPCEELRPDVNWAVLRGGRGVGHD</sequence>
<proteinExistence type="predicted"/>
<dbReference type="InterPro" id="IPR010982">
    <property type="entry name" value="Lambda_DNA-bd_dom_sf"/>
</dbReference>
<accession>A0A2A2T4S5</accession>
<feature type="domain" description="HTH cro/C1-type" evidence="1">
    <location>
        <begin position="15"/>
        <end position="58"/>
    </location>
</feature>
<dbReference type="GO" id="GO:0003677">
    <property type="term" value="F:DNA binding"/>
    <property type="evidence" value="ECO:0007669"/>
    <property type="project" value="InterPro"/>
</dbReference>
<name>A0A2A2T4S5_9BURK</name>
<comment type="caution">
    <text evidence="2">The sequence shown here is derived from an EMBL/GenBank/DDBJ whole genome shotgun (WGS) entry which is preliminary data.</text>
</comment>
<dbReference type="RefSeq" id="WP_095542545.1">
    <property type="nucleotide sequence ID" value="NZ_NSJC01000009.1"/>
</dbReference>
<dbReference type="SUPFAM" id="SSF47413">
    <property type="entry name" value="lambda repressor-like DNA-binding domains"/>
    <property type="match status" value="1"/>
</dbReference>
<evidence type="ECO:0000313" key="3">
    <source>
        <dbReference type="Proteomes" id="UP000217780"/>
    </source>
</evidence>
<dbReference type="GeneID" id="93874811"/>
<dbReference type="Gene3D" id="1.10.260.40">
    <property type="entry name" value="lambda repressor-like DNA-binding domains"/>
    <property type="match status" value="1"/>
</dbReference>
<dbReference type="AlphaFoldDB" id="A0A2A2T4S5"/>
<protein>
    <submittedName>
        <fullName evidence="2">Cro/Cl family transcriptional regulator</fullName>
    </submittedName>
</protein>
<dbReference type="PROSITE" id="PS50943">
    <property type="entry name" value="HTH_CROC1"/>
    <property type="match status" value="1"/>
</dbReference>
<reference evidence="2 3" key="1">
    <citation type="submission" date="2017-08" db="EMBL/GenBank/DDBJ databases">
        <title>WGS of Clinical strains of the CDC Group NO-1 linked to zoonotic infections in humans.</title>
        <authorList>
            <person name="Bernier A.-M."/>
            <person name="Bernard K."/>
        </authorList>
    </citation>
    <scope>NUCLEOTIDE SEQUENCE [LARGE SCALE GENOMIC DNA]</scope>
    <source>
        <strain evidence="2 3">NML91-0035</strain>
    </source>
</reference>
<dbReference type="EMBL" id="NTBI01000007">
    <property type="protein sequence ID" value="PAX16493.1"/>
    <property type="molecule type" value="Genomic_DNA"/>
</dbReference>
<dbReference type="Pfam" id="PF15943">
    <property type="entry name" value="YdaS_toxin"/>
    <property type="match status" value="1"/>
</dbReference>
<gene>
    <name evidence="2" type="ORF">CLI92_09190</name>
</gene>
<evidence type="ECO:0000313" key="2">
    <source>
        <dbReference type="EMBL" id="PAX16493.1"/>
    </source>
</evidence>
<dbReference type="InterPro" id="IPR031856">
    <property type="entry name" value="YdaS_toxin-like"/>
</dbReference>